<evidence type="ECO:0000256" key="1">
    <source>
        <dbReference type="SAM" id="Phobius"/>
    </source>
</evidence>
<keyword evidence="1" id="KW-1133">Transmembrane helix</keyword>
<gene>
    <name evidence="2" type="ORF">CAUJ_LOCUS14152</name>
</gene>
<name>A0A8S1HNK9_9PELO</name>
<evidence type="ECO:0000313" key="2">
    <source>
        <dbReference type="EMBL" id="CAD6198246.1"/>
    </source>
</evidence>
<comment type="caution">
    <text evidence="2">The sequence shown here is derived from an EMBL/GenBank/DDBJ whole genome shotgun (WGS) entry which is preliminary data.</text>
</comment>
<feature type="transmembrane region" description="Helical" evidence="1">
    <location>
        <begin position="12"/>
        <end position="30"/>
    </location>
</feature>
<reference evidence="2" key="1">
    <citation type="submission" date="2020-10" db="EMBL/GenBank/DDBJ databases">
        <authorList>
            <person name="Kikuchi T."/>
        </authorList>
    </citation>
    <scope>NUCLEOTIDE SEQUENCE</scope>
    <source>
        <strain evidence="2">NKZ352</strain>
    </source>
</reference>
<evidence type="ECO:0000313" key="3">
    <source>
        <dbReference type="Proteomes" id="UP000835052"/>
    </source>
</evidence>
<dbReference type="AlphaFoldDB" id="A0A8S1HNK9"/>
<keyword evidence="3" id="KW-1185">Reference proteome</keyword>
<keyword evidence="1" id="KW-0812">Transmembrane</keyword>
<dbReference type="Pfam" id="PF21525">
    <property type="entry name" value="Nlp36"/>
    <property type="match status" value="1"/>
</dbReference>
<dbReference type="OrthoDB" id="5783759at2759"/>
<organism evidence="2 3">
    <name type="scientific">Caenorhabditis auriculariae</name>
    <dbReference type="NCBI Taxonomy" id="2777116"/>
    <lineage>
        <taxon>Eukaryota</taxon>
        <taxon>Metazoa</taxon>
        <taxon>Ecdysozoa</taxon>
        <taxon>Nematoda</taxon>
        <taxon>Chromadorea</taxon>
        <taxon>Rhabditida</taxon>
        <taxon>Rhabditina</taxon>
        <taxon>Rhabditomorpha</taxon>
        <taxon>Rhabditoidea</taxon>
        <taxon>Rhabditidae</taxon>
        <taxon>Peloderinae</taxon>
        <taxon>Caenorhabditis</taxon>
    </lineage>
</organism>
<accession>A0A8S1HNK9</accession>
<keyword evidence="1" id="KW-0472">Membrane</keyword>
<proteinExistence type="predicted"/>
<dbReference type="Proteomes" id="UP000835052">
    <property type="component" value="Unassembled WGS sequence"/>
</dbReference>
<dbReference type="EMBL" id="CAJGYM010000119">
    <property type="protein sequence ID" value="CAD6198246.1"/>
    <property type="molecule type" value="Genomic_DNA"/>
</dbReference>
<sequence>MPIQDFDKYDLLGVVAVWIIFFIVIGLISVTCLNFCCIHKNDDVTVLEKWGHRKRLGIRMGPHRPSVIARQVALEGFKRDI</sequence>
<protein>
    <submittedName>
        <fullName evidence="2">Uncharacterized protein</fullName>
    </submittedName>
</protein>